<evidence type="ECO:0000313" key="3">
    <source>
        <dbReference type="Proteomes" id="UP000314294"/>
    </source>
</evidence>
<feature type="region of interest" description="Disordered" evidence="1">
    <location>
        <begin position="1"/>
        <end position="22"/>
    </location>
</feature>
<accession>A0A4Z2IG18</accession>
<keyword evidence="3" id="KW-1185">Reference proteome</keyword>
<reference evidence="2 3" key="1">
    <citation type="submission" date="2019-03" db="EMBL/GenBank/DDBJ databases">
        <title>First draft genome of Liparis tanakae, snailfish: a comprehensive survey of snailfish specific genes.</title>
        <authorList>
            <person name="Kim W."/>
            <person name="Song I."/>
            <person name="Jeong J.-H."/>
            <person name="Kim D."/>
            <person name="Kim S."/>
            <person name="Ryu S."/>
            <person name="Song J.Y."/>
            <person name="Lee S.K."/>
        </authorList>
    </citation>
    <scope>NUCLEOTIDE SEQUENCE [LARGE SCALE GENOMIC DNA]</scope>
    <source>
        <tissue evidence="2">Muscle</tissue>
    </source>
</reference>
<dbReference type="AlphaFoldDB" id="A0A4Z2IG18"/>
<sequence length="81" mass="8678">MLSRGLSLVVRPHPSPRPAERDRHECNYVTIFAAGDHRKCASAAAGLLPLRSSLRLGQRGRGGGLWTGGPATEGRVFTLTL</sequence>
<comment type="caution">
    <text evidence="2">The sequence shown here is derived from an EMBL/GenBank/DDBJ whole genome shotgun (WGS) entry which is preliminary data.</text>
</comment>
<gene>
    <name evidence="2" type="ORF">EYF80_013163</name>
</gene>
<protein>
    <submittedName>
        <fullName evidence="2">Uncharacterized protein</fullName>
    </submittedName>
</protein>
<proteinExistence type="predicted"/>
<dbReference type="EMBL" id="SRLO01000091">
    <property type="protein sequence ID" value="TNN76711.1"/>
    <property type="molecule type" value="Genomic_DNA"/>
</dbReference>
<evidence type="ECO:0000256" key="1">
    <source>
        <dbReference type="SAM" id="MobiDB-lite"/>
    </source>
</evidence>
<dbReference type="Proteomes" id="UP000314294">
    <property type="component" value="Unassembled WGS sequence"/>
</dbReference>
<name>A0A4Z2IG18_9TELE</name>
<evidence type="ECO:0000313" key="2">
    <source>
        <dbReference type="EMBL" id="TNN76711.1"/>
    </source>
</evidence>
<organism evidence="2 3">
    <name type="scientific">Liparis tanakae</name>
    <name type="common">Tanaka's snailfish</name>
    <dbReference type="NCBI Taxonomy" id="230148"/>
    <lineage>
        <taxon>Eukaryota</taxon>
        <taxon>Metazoa</taxon>
        <taxon>Chordata</taxon>
        <taxon>Craniata</taxon>
        <taxon>Vertebrata</taxon>
        <taxon>Euteleostomi</taxon>
        <taxon>Actinopterygii</taxon>
        <taxon>Neopterygii</taxon>
        <taxon>Teleostei</taxon>
        <taxon>Neoteleostei</taxon>
        <taxon>Acanthomorphata</taxon>
        <taxon>Eupercaria</taxon>
        <taxon>Perciformes</taxon>
        <taxon>Cottioidei</taxon>
        <taxon>Cottales</taxon>
        <taxon>Liparidae</taxon>
        <taxon>Liparis</taxon>
    </lineage>
</organism>